<sequence length="40" mass="4421">MRPSEDADECTSTLRQRQRTLNGMSTAPLVGATRWVQAGE</sequence>
<feature type="compositionally biased region" description="Polar residues" evidence="1">
    <location>
        <begin position="10"/>
        <end position="25"/>
    </location>
</feature>
<gene>
    <name evidence="2" type="ORF">SAM23877_4343</name>
</gene>
<dbReference type="RefSeq" id="WP_280518073.1">
    <property type="nucleotide sequence ID" value="NZ_CP012382.1"/>
</dbReference>
<dbReference type="EMBL" id="CP012382">
    <property type="protein sequence ID" value="AKZ57388.1"/>
    <property type="molecule type" value="Genomic_DNA"/>
</dbReference>
<proteinExistence type="predicted"/>
<evidence type="ECO:0000256" key="1">
    <source>
        <dbReference type="SAM" id="MobiDB-lite"/>
    </source>
</evidence>
<reference evidence="3" key="1">
    <citation type="journal article" date="2015" name="J. Biotechnol.">
        <title>Complete genome sequence of Streptomyces ambofaciens ATCC 23877, the spiramycin producer.</title>
        <authorList>
            <person name="Thibessard A."/>
            <person name="Haas D."/>
            <person name="Gerbaud C."/>
            <person name="Aigle B."/>
            <person name="Lautru S."/>
            <person name="Pernodet J.L."/>
            <person name="Leblond P."/>
        </authorList>
    </citation>
    <scope>NUCLEOTIDE SEQUENCE [LARGE SCALE GENOMIC DNA]</scope>
    <source>
        <strain evidence="3">ATCC 23877 / 3486 / DSM 40053 / JCM 4204 / NBRC 12836 / NRRL B-2516</strain>
    </source>
</reference>
<name>A0A0K2AWM0_STRA7</name>
<accession>A0A0K2AWM0</accession>
<dbReference type="Proteomes" id="UP000061018">
    <property type="component" value="Chromosome"/>
</dbReference>
<feature type="region of interest" description="Disordered" evidence="1">
    <location>
        <begin position="1"/>
        <end position="26"/>
    </location>
</feature>
<dbReference type="AlphaFoldDB" id="A0A0K2AWM0"/>
<organism evidence="2 3">
    <name type="scientific">Streptomyces ambofaciens (strain ATCC 23877 / 3486 / DSM 40053 / JCM 4204 / NBRC 12836 / NRRL B-2516)</name>
    <dbReference type="NCBI Taxonomy" id="278992"/>
    <lineage>
        <taxon>Bacteria</taxon>
        <taxon>Bacillati</taxon>
        <taxon>Actinomycetota</taxon>
        <taxon>Actinomycetes</taxon>
        <taxon>Kitasatosporales</taxon>
        <taxon>Streptomycetaceae</taxon>
        <taxon>Streptomyces</taxon>
    </lineage>
</organism>
<evidence type="ECO:0000313" key="3">
    <source>
        <dbReference type="Proteomes" id="UP000061018"/>
    </source>
</evidence>
<protein>
    <submittedName>
        <fullName evidence="2">Uncharacterized protein</fullName>
    </submittedName>
</protein>
<evidence type="ECO:0000313" key="2">
    <source>
        <dbReference type="EMBL" id="AKZ57388.1"/>
    </source>
</evidence>
<dbReference type="KEGG" id="samb:SAM23877_4343"/>